<evidence type="ECO:0000313" key="2">
    <source>
        <dbReference type="EMBL" id="KKZ65323.1"/>
    </source>
</evidence>
<dbReference type="SUPFAM" id="SSF51735">
    <property type="entry name" value="NAD(P)-binding Rossmann-fold domains"/>
    <property type="match status" value="1"/>
</dbReference>
<comment type="caution">
    <text evidence="2">The sequence shown here is derived from an EMBL/GenBank/DDBJ whole genome shotgun (WGS) entry which is preliminary data.</text>
</comment>
<dbReference type="VEuPathDB" id="FungiDB:EMCG_08839"/>
<reference evidence="3" key="1">
    <citation type="journal article" date="2015" name="PLoS Genet.">
        <title>The dynamic genome and transcriptome of the human fungal pathogen Blastomyces and close relative Emmonsia.</title>
        <authorList>
            <person name="Munoz J.F."/>
            <person name="Gauthier G.M."/>
            <person name="Desjardins C.A."/>
            <person name="Gallo J.E."/>
            <person name="Holder J."/>
            <person name="Sullivan T.D."/>
            <person name="Marty A.J."/>
            <person name="Carmen J.C."/>
            <person name="Chen Z."/>
            <person name="Ding L."/>
            <person name="Gujja S."/>
            <person name="Magrini V."/>
            <person name="Misas E."/>
            <person name="Mitreva M."/>
            <person name="Priest M."/>
            <person name="Saif S."/>
            <person name="Whiston E.A."/>
            <person name="Young S."/>
            <person name="Zeng Q."/>
            <person name="Goldman W.E."/>
            <person name="Mardis E.R."/>
            <person name="Taylor J.W."/>
            <person name="McEwen J.G."/>
            <person name="Clay O.K."/>
            <person name="Klein B.S."/>
            <person name="Cuomo C.A."/>
        </authorList>
    </citation>
    <scope>NUCLEOTIDE SEQUENCE [LARGE SCALE GENOMIC DNA]</scope>
    <source>
        <strain evidence="3">UAMH 3008</strain>
    </source>
</reference>
<keyword evidence="1" id="KW-0521">NADP</keyword>
<sequence length="329" mass="35802">MSRNICVTAVDGHTGHLITELLLTNENFKKEFDSVCGLSLHPDASRCKELEKLGAKIIPHVPGKAQELAKALEQTGADAICLIPPAHKDKYDITCELIEATRKASVPNACFISSVGADLAERDKQPRLRQFIDLECLFLSCKGEPSTSTGHSPVVIRAGFYAENLLLYAPQAKGEGTLPLPIGKRNKFAPMALGDLAQVVAHVLTGKGKHGFSDAHRGQLMVLTGPVLTAGEELAAAASSALGAQLKFSDISEEEAKKVLRAQGESDESELEYLLEYYSLVREGKTNYISTTAFHDVTGSHPQEPPDFFKTYEDEFVPEHTNKKRKTGK</sequence>
<dbReference type="InterPro" id="IPR036291">
    <property type="entry name" value="NAD(P)-bd_dom_sf"/>
</dbReference>
<evidence type="ECO:0000313" key="3">
    <source>
        <dbReference type="Proteomes" id="UP000034164"/>
    </source>
</evidence>
<dbReference type="Gene3D" id="3.90.25.10">
    <property type="entry name" value="UDP-galactose 4-epimerase, domain 1"/>
    <property type="match status" value="1"/>
</dbReference>
<name>A0A0G2I4F0_9EURO</name>
<gene>
    <name evidence="2" type="ORF">EMCG_08839</name>
</gene>
<protein>
    <recommendedName>
        <fullName evidence="4">NmrA-like domain-containing protein</fullName>
    </recommendedName>
</protein>
<evidence type="ECO:0008006" key="4">
    <source>
        <dbReference type="Google" id="ProtNLM"/>
    </source>
</evidence>
<dbReference type="AlphaFoldDB" id="A0A0G2I4F0"/>
<dbReference type="EMBL" id="LCZI01000671">
    <property type="protein sequence ID" value="KKZ65323.1"/>
    <property type="molecule type" value="Genomic_DNA"/>
</dbReference>
<dbReference type="PANTHER" id="PTHR42748">
    <property type="entry name" value="NITROGEN METABOLITE REPRESSION PROTEIN NMRA FAMILY MEMBER"/>
    <property type="match status" value="1"/>
</dbReference>
<dbReference type="OrthoDB" id="10254221at2759"/>
<dbReference type="Proteomes" id="UP000034164">
    <property type="component" value="Unassembled WGS sequence"/>
</dbReference>
<dbReference type="InterPro" id="IPR051164">
    <property type="entry name" value="NmrA-like_oxidored"/>
</dbReference>
<proteinExistence type="predicted"/>
<dbReference type="GO" id="GO:0005634">
    <property type="term" value="C:nucleus"/>
    <property type="evidence" value="ECO:0007669"/>
    <property type="project" value="TreeGrafter"/>
</dbReference>
<dbReference type="PANTHER" id="PTHR42748:SF22">
    <property type="entry name" value="NMRA-LIKE DOMAIN-CONTAINING PROTEIN"/>
    <property type="match status" value="1"/>
</dbReference>
<evidence type="ECO:0000256" key="1">
    <source>
        <dbReference type="ARBA" id="ARBA00022857"/>
    </source>
</evidence>
<organism evidence="2 3">
    <name type="scientific">[Emmonsia] crescens</name>
    <dbReference type="NCBI Taxonomy" id="73230"/>
    <lineage>
        <taxon>Eukaryota</taxon>
        <taxon>Fungi</taxon>
        <taxon>Dikarya</taxon>
        <taxon>Ascomycota</taxon>
        <taxon>Pezizomycotina</taxon>
        <taxon>Eurotiomycetes</taxon>
        <taxon>Eurotiomycetidae</taxon>
        <taxon>Onygenales</taxon>
        <taxon>Ajellomycetaceae</taxon>
        <taxon>Emergomyces</taxon>
    </lineage>
</organism>
<dbReference type="Gene3D" id="3.40.50.720">
    <property type="entry name" value="NAD(P)-binding Rossmann-like Domain"/>
    <property type="match status" value="1"/>
</dbReference>
<accession>A0A0G2I4F0</accession>